<dbReference type="EMBL" id="BAABLP010000002">
    <property type="protein sequence ID" value="GAA4743855.1"/>
    <property type="molecule type" value="Genomic_DNA"/>
</dbReference>
<accession>A0ABP8Z1K3</accession>
<name>A0ABP8Z1K3_9MICO</name>
<evidence type="ECO:0000256" key="1">
    <source>
        <dbReference type="SAM" id="Phobius"/>
    </source>
</evidence>
<dbReference type="InterPro" id="IPR021443">
    <property type="entry name" value="DUF3093"/>
</dbReference>
<evidence type="ECO:0000313" key="2">
    <source>
        <dbReference type="EMBL" id="GAA4743855.1"/>
    </source>
</evidence>
<feature type="transmembrane region" description="Helical" evidence="1">
    <location>
        <begin position="38"/>
        <end position="62"/>
    </location>
</feature>
<keyword evidence="1" id="KW-0812">Transmembrane</keyword>
<keyword evidence="1" id="KW-0472">Membrane</keyword>
<sequence>MQRFRERLIPGPGTLIAILLLLPAIWLVLLPLSPGVGLIGAIVITVVVEVLMIVVAPVVAVSDGVLTAGKARIPVALTGAMESSRKTDARQARGPGLDARAFTLFRGWVDPVLRIDLTDPDDPTPYWLVSTRRPDELRAAIAAERGDREV</sequence>
<protein>
    <recommendedName>
        <fullName evidence="4">DUF3093 domain-containing protein</fullName>
    </recommendedName>
</protein>
<evidence type="ECO:0000313" key="3">
    <source>
        <dbReference type="Proteomes" id="UP001500121"/>
    </source>
</evidence>
<keyword evidence="3" id="KW-1185">Reference proteome</keyword>
<proteinExistence type="predicted"/>
<comment type="caution">
    <text evidence="2">The sequence shown here is derived from an EMBL/GenBank/DDBJ whole genome shotgun (WGS) entry which is preliminary data.</text>
</comment>
<keyword evidence="1" id="KW-1133">Transmembrane helix</keyword>
<organism evidence="2 3">
    <name type="scientific">Amnibacterium soli</name>
    <dbReference type="NCBI Taxonomy" id="1282736"/>
    <lineage>
        <taxon>Bacteria</taxon>
        <taxon>Bacillati</taxon>
        <taxon>Actinomycetota</taxon>
        <taxon>Actinomycetes</taxon>
        <taxon>Micrococcales</taxon>
        <taxon>Microbacteriaceae</taxon>
        <taxon>Amnibacterium</taxon>
    </lineage>
</organism>
<dbReference type="Pfam" id="PF11292">
    <property type="entry name" value="DUF3093"/>
    <property type="match status" value="1"/>
</dbReference>
<feature type="transmembrane region" description="Helical" evidence="1">
    <location>
        <begin position="12"/>
        <end position="32"/>
    </location>
</feature>
<evidence type="ECO:0008006" key="4">
    <source>
        <dbReference type="Google" id="ProtNLM"/>
    </source>
</evidence>
<gene>
    <name evidence="2" type="ORF">GCM10025783_14410</name>
</gene>
<dbReference type="RefSeq" id="WP_345480375.1">
    <property type="nucleotide sequence ID" value="NZ_BAABLP010000002.1"/>
</dbReference>
<dbReference type="Proteomes" id="UP001500121">
    <property type="component" value="Unassembled WGS sequence"/>
</dbReference>
<reference evidence="3" key="1">
    <citation type="journal article" date="2019" name="Int. J. Syst. Evol. Microbiol.">
        <title>The Global Catalogue of Microorganisms (GCM) 10K type strain sequencing project: providing services to taxonomists for standard genome sequencing and annotation.</title>
        <authorList>
            <consortium name="The Broad Institute Genomics Platform"/>
            <consortium name="The Broad Institute Genome Sequencing Center for Infectious Disease"/>
            <person name="Wu L."/>
            <person name="Ma J."/>
        </authorList>
    </citation>
    <scope>NUCLEOTIDE SEQUENCE [LARGE SCALE GENOMIC DNA]</scope>
    <source>
        <strain evidence="3">JCM 19015</strain>
    </source>
</reference>